<evidence type="ECO:0000256" key="4">
    <source>
        <dbReference type="ARBA" id="ARBA00022917"/>
    </source>
</evidence>
<protein>
    <recommendedName>
        <fullName evidence="2 5">Elongation factor Ts</fullName>
        <shortName evidence="5">EF-Ts</shortName>
    </recommendedName>
</protein>
<dbReference type="EMBL" id="CP001734">
    <property type="protein sequence ID" value="ACV69226.1"/>
    <property type="molecule type" value="Genomic_DNA"/>
</dbReference>
<gene>
    <name evidence="5" type="primary">tsf</name>
    <name evidence="9" type="ordered locus">Dret_1942</name>
</gene>
<evidence type="ECO:0000256" key="2">
    <source>
        <dbReference type="ARBA" id="ARBA00016956"/>
    </source>
</evidence>
<keyword evidence="5" id="KW-0963">Cytoplasm</keyword>
<dbReference type="SUPFAM" id="SSF46934">
    <property type="entry name" value="UBA-like"/>
    <property type="match status" value="1"/>
</dbReference>
<dbReference type="AlphaFoldDB" id="C8X4K3"/>
<dbReference type="InterPro" id="IPR036402">
    <property type="entry name" value="EF-Ts_dimer_sf"/>
</dbReference>
<dbReference type="PANTHER" id="PTHR11741:SF0">
    <property type="entry name" value="ELONGATION FACTOR TS, MITOCHONDRIAL"/>
    <property type="match status" value="1"/>
</dbReference>
<dbReference type="InterPro" id="IPR014039">
    <property type="entry name" value="Transl_elong_EFTs/EF1B_dimer"/>
</dbReference>
<evidence type="ECO:0000313" key="10">
    <source>
        <dbReference type="Proteomes" id="UP000001052"/>
    </source>
</evidence>
<feature type="region of interest" description="Involved in Mg(2+) ion dislocation from EF-Tu" evidence="5">
    <location>
        <begin position="81"/>
        <end position="84"/>
    </location>
</feature>
<dbReference type="RefSeq" id="WP_015752369.1">
    <property type="nucleotide sequence ID" value="NC_013223.1"/>
</dbReference>
<keyword evidence="10" id="KW-1185">Reference proteome</keyword>
<dbReference type="PROSITE" id="PS01126">
    <property type="entry name" value="EF_TS_1"/>
    <property type="match status" value="1"/>
</dbReference>
<dbReference type="Pfam" id="PF00889">
    <property type="entry name" value="EF_TS"/>
    <property type="match status" value="1"/>
</dbReference>
<dbReference type="FunFam" id="1.10.286.20:FF:000001">
    <property type="entry name" value="Elongation factor Ts"/>
    <property type="match status" value="1"/>
</dbReference>
<evidence type="ECO:0000313" key="9">
    <source>
        <dbReference type="EMBL" id="ACV69226.1"/>
    </source>
</evidence>
<dbReference type="KEGG" id="drt:Dret_1942"/>
<dbReference type="eggNOG" id="COG0264">
    <property type="taxonomic scope" value="Bacteria"/>
</dbReference>
<reference evidence="10" key="1">
    <citation type="submission" date="2009-09" db="EMBL/GenBank/DDBJ databases">
        <title>The complete chromosome of Desulfohalobium retbaense DSM 5692.</title>
        <authorList>
            <consortium name="US DOE Joint Genome Institute (JGI-PGF)"/>
            <person name="Lucas S."/>
            <person name="Copeland A."/>
            <person name="Lapidus A."/>
            <person name="Glavina del Rio T."/>
            <person name="Dalin E."/>
            <person name="Tice H."/>
            <person name="Bruce D."/>
            <person name="Goodwin L."/>
            <person name="Pitluck S."/>
            <person name="Kyrpides N."/>
            <person name="Mavromatis K."/>
            <person name="Ivanova N."/>
            <person name="Mikhailova N."/>
            <person name="Munk A.C."/>
            <person name="Brettin T."/>
            <person name="Detter J.C."/>
            <person name="Han C."/>
            <person name="Tapia R."/>
            <person name="Larimer F."/>
            <person name="Land M."/>
            <person name="Hauser L."/>
            <person name="Markowitz V."/>
            <person name="Cheng J.-F."/>
            <person name="Hugenholtz P."/>
            <person name="Woyke T."/>
            <person name="Wu D."/>
            <person name="Spring S."/>
            <person name="Klenk H.-P."/>
            <person name="Eisen J.A."/>
        </authorList>
    </citation>
    <scope>NUCLEOTIDE SEQUENCE [LARGE SCALE GENOMIC DNA]</scope>
    <source>
        <strain evidence="10">DSM 5692</strain>
    </source>
</reference>
<keyword evidence="3 5" id="KW-0251">Elongation factor</keyword>
<organism evidence="9 10">
    <name type="scientific">Desulfohalobium retbaense (strain ATCC 49708 / DSM 5692 / JCM 16813 / HR100)</name>
    <dbReference type="NCBI Taxonomy" id="485915"/>
    <lineage>
        <taxon>Bacteria</taxon>
        <taxon>Pseudomonadati</taxon>
        <taxon>Thermodesulfobacteriota</taxon>
        <taxon>Desulfovibrionia</taxon>
        <taxon>Desulfovibrionales</taxon>
        <taxon>Desulfohalobiaceae</taxon>
        <taxon>Desulfohalobium</taxon>
    </lineage>
</organism>
<dbReference type="CDD" id="cd14275">
    <property type="entry name" value="UBA_EF-Ts"/>
    <property type="match status" value="1"/>
</dbReference>
<evidence type="ECO:0000256" key="6">
    <source>
        <dbReference type="RuleBase" id="RU000642"/>
    </source>
</evidence>
<comment type="subcellular location">
    <subcellularLocation>
        <location evidence="5 7">Cytoplasm</location>
    </subcellularLocation>
</comment>
<dbReference type="GO" id="GO:0005737">
    <property type="term" value="C:cytoplasm"/>
    <property type="evidence" value="ECO:0007669"/>
    <property type="project" value="UniProtKB-SubCell"/>
</dbReference>
<dbReference type="OrthoDB" id="9808348at2"/>
<dbReference type="InterPro" id="IPR009060">
    <property type="entry name" value="UBA-like_sf"/>
</dbReference>
<dbReference type="Gene3D" id="1.10.8.10">
    <property type="entry name" value="DNA helicase RuvA subunit, C-terminal domain"/>
    <property type="match status" value="1"/>
</dbReference>
<dbReference type="HAMAP" id="MF_00050">
    <property type="entry name" value="EF_Ts"/>
    <property type="match status" value="1"/>
</dbReference>
<dbReference type="FunFam" id="1.10.8.10:FF:000001">
    <property type="entry name" value="Elongation factor Ts"/>
    <property type="match status" value="1"/>
</dbReference>
<feature type="domain" description="Translation elongation factor EFTs/EF1B dimerisation" evidence="8">
    <location>
        <begin position="72"/>
        <end position="279"/>
    </location>
</feature>
<evidence type="ECO:0000256" key="5">
    <source>
        <dbReference type="HAMAP-Rule" id="MF_00050"/>
    </source>
</evidence>
<dbReference type="HOGENOM" id="CLU_047155_0_2_7"/>
<accession>C8X4K3</accession>
<dbReference type="Gene3D" id="3.30.479.20">
    <property type="entry name" value="Elongation factor Ts, dimerisation domain"/>
    <property type="match status" value="2"/>
</dbReference>
<evidence type="ECO:0000259" key="8">
    <source>
        <dbReference type="Pfam" id="PF00889"/>
    </source>
</evidence>
<dbReference type="STRING" id="485915.Dret_1942"/>
<dbReference type="Proteomes" id="UP000001052">
    <property type="component" value="Chromosome"/>
</dbReference>
<evidence type="ECO:0000256" key="1">
    <source>
        <dbReference type="ARBA" id="ARBA00005532"/>
    </source>
</evidence>
<dbReference type="NCBIfam" id="TIGR00116">
    <property type="entry name" value="tsf"/>
    <property type="match status" value="1"/>
</dbReference>
<sequence>MNITAQMVKELREKTGAGMMDCKKALQAADGDMDAALTALREKGLAKAQKKAGRSTSEGLITFATQDGGTSGALFELKCETDFVARNDQFISMAKDLAQEVATNGELPANADEEIKKFVGVIGENIQPGRSEVLKVQAPAGLIGSYIHANGKIGVMVELRCTKSEAAQNQAMADLGKNIAMQVAAVTPLSISPDDLPQENIEEEKAIFLKQAQDEGKPEHIAEKIVEGRIKKFYKEVCLLEQPYIKDDSKTIRDLLQEVGKELGDEITIGSFVRLGLGEDHEEETE</sequence>
<dbReference type="Gene3D" id="1.10.286.20">
    <property type="match status" value="1"/>
</dbReference>
<dbReference type="InterPro" id="IPR001816">
    <property type="entry name" value="Transl_elong_EFTs/EF1B"/>
</dbReference>
<proteinExistence type="inferred from homology"/>
<dbReference type="SUPFAM" id="SSF54713">
    <property type="entry name" value="Elongation factor Ts (EF-Ts), dimerisation domain"/>
    <property type="match status" value="2"/>
</dbReference>
<dbReference type="GO" id="GO:0003746">
    <property type="term" value="F:translation elongation factor activity"/>
    <property type="evidence" value="ECO:0007669"/>
    <property type="project" value="UniProtKB-UniRule"/>
</dbReference>
<dbReference type="PANTHER" id="PTHR11741">
    <property type="entry name" value="ELONGATION FACTOR TS"/>
    <property type="match status" value="1"/>
</dbReference>
<evidence type="ECO:0000256" key="7">
    <source>
        <dbReference type="RuleBase" id="RU000643"/>
    </source>
</evidence>
<keyword evidence="4 5" id="KW-0648">Protein biosynthesis</keyword>
<comment type="similarity">
    <text evidence="1 5 6">Belongs to the EF-Ts family.</text>
</comment>
<reference evidence="9 10" key="2">
    <citation type="journal article" date="2010" name="Stand. Genomic Sci.">
        <title>Complete genome sequence of Desulfohalobium retbaense type strain (HR(100)).</title>
        <authorList>
            <person name="Spring S."/>
            <person name="Nolan M."/>
            <person name="Lapidus A."/>
            <person name="Glavina Del Rio T."/>
            <person name="Copeland A."/>
            <person name="Tice H."/>
            <person name="Cheng J.F."/>
            <person name="Lucas S."/>
            <person name="Land M."/>
            <person name="Chen F."/>
            <person name="Bruce D."/>
            <person name="Goodwin L."/>
            <person name="Pitluck S."/>
            <person name="Ivanova N."/>
            <person name="Mavromatis K."/>
            <person name="Mikhailova N."/>
            <person name="Pati A."/>
            <person name="Chen A."/>
            <person name="Palaniappan K."/>
            <person name="Hauser L."/>
            <person name="Chang Y.J."/>
            <person name="Jeffries C.D."/>
            <person name="Munk C."/>
            <person name="Kiss H."/>
            <person name="Chain P."/>
            <person name="Han C."/>
            <person name="Brettin T."/>
            <person name="Detter J.C."/>
            <person name="Schuler E."/>
            <person name="Goker M."/>
            <person name="Rohde M."/>
            <person name="Bristow J."/>
            <person name="Eisen J.A."/>
            <person name="Markowitz V."/>
            <person name="Hugenholtz P."/>
            <person name="Kyrpides N.C."/>
            <person name="Klenk H.P."/>
        </authorList>
    </citation>
    <scope>NUCLEOTIDE SEQUENCE [LARGE SCALE GENOMIC DNA]</scope>
    <source>
        <strain evidence="9 10">DSM 5692</strain>
    </source>
</reference>
<evidence type="ECO:0000256" key="3">
    <source>
        <dbReference type="ARBA" id="ARBA00022768"/>
    </source>
</evidence>
<dbReference type="InterPro" id="IPR018101">
    <property type="entry name" value="Transl_elong_Ts_CS"/>
</dbReference>
<comment type="function">
    <text evidence="5 6">Associates with the EF-Tu.GDP complex and induces the exchange of GDP to GTP. It remains bound to the aminoacyl-tRNA.EF-Tu.GTP complex up to the GTP hydrolysis stage on the ribosome.</text>
</comment>
<name>C8X4K3_DESRD</name>
<dbReference type="PROSITE" id="PS01127">
    <property type="entry name" value="EF_TS_2"/>
    <property type="match status" value="1"/>
</dbReference>